<evidence type="ECO:0000256" key="1">
    <source>
        <dbReference type="ARBA" id="ARBA00006217"/>
    </source>
</evidence>
<dbReference type="EMBL" id="JPOX01000012">
    <property type="protein sequence ID" value="KFX48532.1"/>
    <property type="molecule type" value="Genomic_DNA"/>
</dbReference>
<dbReference type="SMART" id="SM00947">
    <property type="entry name" value="Pro_CA"/>
    <property type="match status" value="1"/>
</dbReference>
<dbReference type="GO" id="GO:0034599">
    <property type="term" value="P:cellular response to oxidative stress"/>
    <property type="evidence" value="ECO:0007669"/>
    <property type="project" value="TreeGrafter"/>
</dbReference>
<feature type="compositionally biased region" description="Polar residues" evidence="9">
    <location>
        <begin position="73"/>
        <end position="89"/>
    </location>
</feature>
<dbReference type="InterPro" id="IPR036874">
    <property type="entry name" value="Carbonic_anhydrase_sf"/>
</dbReference>
<keyword evidence="5 8" id="KW-0456">Lyase</keyword>
<evidence type="ECO:0000256" key="2">
    <source>
        <dbReference type="ARBA" id="ARBA00012925"/>
    </source>
</evidence>
<evidence type="ECO:0000313" key="10">
    <source>
        <dbReference type="EMBL" id="KFX48532.1"/>
    </source>
</evidence>
<dbReference type="HOGENOM" id="CLU_053879_3_1_1"/>
<dbReference type="AlphaFoldDB" id="A0A093V7N2"/>
<feature type="binding site" evidence="7">
    <location>
        <position position="126"/>
    </location>
    <ligand>
        <name>Zn(2+)</name>
        <dbReference type="ChEBI" id="CHEBI:29105"/>
    </ligand>
</feature>
<keyword evidence="4 7" id="KW-0862">Zinc</keyword>
<evidence type="ECO:0000256" key="9">
    <source>
        <dbReference type="SAM" id="MobiDB-lite"/>
    </source>
</evidence>
<comment type="function">
    <text evidence="8">Reversible hydration of carbon dioxide.</text>
</comment>
<protein>
    <recommendedName>
        <fullName evidence="2 8">Carbonic anhydrase</fullName>
        <ecNumber evidence="2 8">4.2.1.1</ecNumber>
    </recommendedName>
    <alternativeName>
        <fullName evidence="8">Carbonate dehydratase</fullName>
    </alternativeName>
</protein>
<dbReference type="CDD" id="cd00883">
    <property type="entry name" value="beta_CA_cladeA"/>
    <property type="match status" value="1"/>
</dbReference>
<dbReference type="Gene3D" id="3.40.1050.10">
    <property type="entry name" value="Carbonic anhydrase"/>
    <property type="match status" value="1"/>
</dbReference>
<dbReference type="SUPFAM" id="SSF53056">
    <property type="entry name" value="beta-carbonic anhydrase, cab"/>
    <property type="match status" value="1"/>
</dbReference>
<dbReference type="GO" id="GO:0005737">
    <property type="term" value="C:cytoplasm"/>
    <property type="evidence" value="ECO:0007669"/>
    <property type="project" value="TreeGrafter"/>
</dbReference>
<feature type="binding site" evidence="7">
    <location>
        <position position="124"/>
    </location>
    <ligand>
        <name>Zn(2+)</name>
        <dbReference type="ChEBI" id="CHEBI:29105"/>
    </ligand>
</feature>
<feature type="binding site" evidence="7">
    <location>
        <position position="183"/>
    </location>
    <ligand>
        <name>Zn(2+)</name>
        <dbReference type="ChEBI" id="CHEBI:29105"/>
    </ligand>
</feature>
<evidence type="ECO:0000256" key="7">
    <source>
        <dbReference type="PIRSR" id="PIRSR601765-1"/>
    </source>
</evidence>
<dbReference type="eggNOG" id="KOG1578">
    <property type="taxonomic scope" value="Eukaryota"/>
</dbReference>
<evidence type="ECO:0000256" key="6">
    <source>
        <dbReference type="ARBA" id="ARBA00048348"/>
    </source>
</evidence>
<proteinExistence type="inferred from homology"/>
<dbReference type="PANTHER" id="PTHR11002">
    <property type="entry name" value="CARBONIC ANHYDRASE"/>
    <property type="match status" value="1"/>
</dbReference>
<dbReference type="InterPro" id="IPR001765">
    <property type="entry name" value="Carbonic_anhydrase"/>
</dbReference>
<organism evidence="10">
    <name type="scientific">Talaromyces marneffei PM1</name>
    <dbReference type="NCBI Taxonomy" id="1077442"/>
    <lineage>
        <taxon>Eukaryota</taxon>
        <taxon>Fungi</taxon>
        <taxon>Dikarya</taxon>
        <taxon>Ascomycota</taxon>
        <taxon>Pezizomycotina</taxon>
        <taxon>Eurotiomycetes</taxon>
        <taxon>Eurotiomycetidae</taxon>
        <taxon>Eurotiales</taxon>
        <taxon>Trichocomaceae</taxon>
        <taxon>Talaromyces</taxon>
        <taxon>Talaromyces sect. Talaromyces</taxon>
    </lineage>
</organism>
<comment type="catalytic activity">
    <reaction evidence="6 8">
        <text>hydrogencarbonate + H(+) = CO2 + H2O</text>
        <dbReference type="Rhea" id="RHEA:10748"/>
        <dbReference type="ChEBI" id="CHEBI:15377"/>
        <dbReference type="ChEBI" id="CHEBI:15378"/>
        <dbReference type="ChEBI" id="CHEBI:16526"/>
        <dbReference type="ChEBI" id="CHEBI:17544"/>
        <dbReference type="EC" id="4.2.1.1"/>
    </reaction>
</comment>
<reference evidence="10" key="2">
    <citation type="journal article" date="2014" name="PLoS Genet.">
        <title>Signature gene expression reveals novel clues to the molecular mechanisms of dimorphic transition in Penicillium marneffei.</title>
        <authorList>
            <person name="Yang E."/>
            <person name="Wang G."/>
            <person name="Cai J."/>
            <person name="Woo P.C."/>
            <person name="Lau S.K."/>
            <person name="Yuen K.-Y."/>
            <person name="Chow W.-N."/>
            <person name="Lin X."/>
        </authorList>
    </citation>
    <scope>NUCLEOTIDE SEQUENCE</scope>
    <source>
        <strain evidence="10">PM1</strain>
    </source>
</reference>
<dbReference type="GO" id="GO:0071244">
    <property type="term" value="P:cellular response to carbon dioxide"/>
    <property type="evidence" value="ECO:0007669"/>
    <property type="project" value="TreeGrafter"/>
</dbReference>
<dbReference type="GO" id="GO:0008270">
    <property type="term" value="F:zinc ion binding"/>
    <property type="evidence" value="ECO:0007669"/>
    <property type="project" value="UniProtKB-UniRule"/>
</dbReference>
<evidence type="ECO:0000256" key="4">
    <source>
        <dbReference type="ARBA" id="ARBA00022833"/>
    </source>
</evidence>
<feature type="region of interest" description="Disordered" evidence="9">
    <location>
        <begin position="26"/>
        <end position="91"/>
    </location>
</feature>
<gene>
    <name evidence="10" type="ORF">GQ26_0122280</name>
</gene>
<evidence type="ECO:0000256" key="3">
    <source>
        <dbReference type="ARBA" id="ARBA00022723"/>
    </source>
</evidence>
<sequence length="292" mass="31829">MASLPLPFRSLLRPVFAESNPSAAVVSRHGYHRQQRRSCHHKPHHNPHPQSQSCHSSSTSSLNSSKTTHRSKTQANHFSTTSSNPTDKLQSGLEFNKSHWAPSYAEKFGSLGSGQQPQILWIGCSDSRCPETTILGLQPGDVFVHRNIANIIHEGDLSSSCVIDFAVGALKVSQIVICGHTSCGGVNAALGDSKLGVLDTWLLPLRKLRSRNLPTLEKLEPKNAIVKLAELNVLDGMVKIKEKSVVLEAMEQRGLKVSGLIYDVATGLLRTVDGVEESQDEIKARLTAFKTS</sequence>
<evidence type="ECO:0000256" key="8">
    <source>
        <dbReference type="RuleBase" id="RU003956"/>
    </source>
</evidence>
<dbReference type="GO" id="GO:0004089">
    <property type="term" value="F:carbonate dehydratase activity"/>
    <property type="evidence" value="ECO:0007669"/>
    <property type="project" value="UniProtKB-UniRule"/>
</dbReference>
<dbReference type="PANTHER" id="PTHR11002:SF76">
    <property type="entry name" value="CARBONIC ANHYDRASE"/>
    <property type="match status" value="1"/>
</dbReference>
<accession>A0A093V7N2</accession>
<comment type="caution">
    <text evidence="10">The sequence shown here is derived from an EMBL/GenBank/DDBJ whole genome shotgun (WGS) entry which is preliminary data.</text>
</comment>
<feature type="binding site" evidence="7">
    <location>
        <position position="180"/>
    </location>
    <ligand>
        <name>Zn(2+)</name>
        <dbReference type="ChEBI" id="CHEBI:29105"/>
    </ligand>
</feature>
<name>A0A093V7N2_TALMA</name>
<keyword evidence="3 7" id="KW-0479">Metal-binding</keyword>
<reference key="1">
    <citation type="journal article" date="2014" name="PLoS Genet.">
        <title>Signature Gene Expression Reveals Novel Clues to the Molecular Mechanisms of Dimorphic Transition in Penicillium marneffei.</title>
        <authorList>
            <person name="Yang E."/>
            <person name="Wang G."/>
            <person name="Cai J."/>
            <person name="Woo P.C."/>
            <person name="Lau S.K."/>
            <person name="Yuen K.-Y."/>
            <person name="Chow W.-N."/>
            <person name="Lin X."/>
        </authorList>
    </citation>
    <scope>NUCLEOTIDE SEQUENCE [LARGE SCALE GENOMIC DNA]</scope>
    <source>
        <strain>PM1</strain>
    </source>
</reference>
<feature type="compositionally biased region" description="Low complexity" evidence="9">
    <location>
        <begin position="48"/>
        <end position="66"/>
    </location>
</feature>
<evidence type="ECO:0000256" key="5">
    <source>
        <dbReference type="ARBA" id="ARBA00023239"/>
    </source>
</evidence>
<comment type="similarity">
    <text evidence="1 8">Belongs to the beta-class carbonic anhydrase family.</text>
</comment>
<feature type="compositionally biased region" description="Basic residues" evidence="9">
    <location>
        <begin position="29"/>
        <end position="47"/>
    </location>
</feature>
<dbReference type="EC" id="4.2.1.1" evidence="2 8"/>
<dbReference type="Pfam" id="PF00484">
    <property type="entry name" value="Pro_CA"/>
    <property type="match status" value="1"/>
</dbReference>
<comment type="cofactor">
    <cofactor evidence="7">
        <name>Zn(2+)</name>
        <dbReference type="ChEBI" id="CHEBI:29105"/>
    </cofactor>
    <text evidence="7">Binds 1 zinc ion per subunit.</text>
</comment>